<gene>
    <name evidence="5" type="ORF">COX35_00615</name>
</gene>
<sequence>MEIYKVIIQNIKPEFDKVISFLEKELSKVRTSRATPSLVEDVVAECFGQKFPLKQLAAISTPEPKQILIQPWDKSYIKGIVQALEKTGIGANPIVDQEVIRINLPPLSEEYRKDLIRMISEKEEQTRKTIRKWREEVWSEIQERTKQGEIREDDKFRAKEELQKLIDEYNKKIEELGERKKEEILE</sequence>
<protein>
    <submittedName>
        <fullName evidence="5">Ribosome recycling factor</fullName>
    </submittedName>
</protein>
<organism evidence="5 6">
    <name type="scientific">Candidatus Nealsonbacteria bacterium CG23_combo_of_CG06-09_8_20_14_all_37_18</name>
    <dbReference type="NCBI Taxonomy" id="1974720"/>
    <lineage>
        <taxon>Bacteria</taxon>
        <taxon>Candidatus Nealsoniibacteriota</taxon>
    </lineage>
</organism>
<feature type="domain" description="Ribosome recycling factor" evidence="4">
    <location>
        <begin position="22"/>
        <end position="185"/>
    </location>
</feature>
<evidence type="ECO:0000259" key="4">
    <source>
        <dbReference type="Pfam" id="PF01765"/>
    </source>
</evidence>
<feature type="coiled-coil region" evidence="3">
    <location>
        <begin position="155"/>
        <end position="186"/>
    </location>
</feature>
<dbReference type="AlphaFoldDB" id="A0A2G9YYS1"/>
<dbReference type="FunFam" id="3.30.1360.40:FF:000001">
    <property type="entry name" value="Ribosome-recycling factor"/>
    <property type="match status" value="1"/>
</dbReference>
<evidence type="ECO:0000313" key="6">
    <source>
        <dbReference type="Proteomes" id="UP000229952"/>
    </source>
</evidence>
<accession>A0A2G9YYS1</accession>
<dbReference type="InterPro" id="IPR023584">
    <property type="entry name" value="Ribosome_recyc_fac_dom"/>
</dbReference>
<dbReference type="SUPFAM" id="SSF55194">
    <property type="entry name" value="Ribosome recycling factor, RRF"/>
    <property type="match status" value="1"/>
</dbReference>
<dbReference type="InterPro" id="IPR002661">
    <property type="entry name" value="Ribosome_recyc_fac"/>
</dbReference>
<dbReference type="Gene3D" id="3.30.1360.40">
    <property type="match status" value="1"/>
</dbReference>
<dbReference type="Gene3D" id="1.10.132.20">
    <property type="entry name" value="Ribosome-recycling factor"/>
    <property type="match status" value="1"/>
</dbReference>
<comment type="similarity">
    <text evidence="1">Belongs to the RRF family.</text>
</comment>
<dbReference type="Pfam" id="PF01765">
    <property type="entry name" value="RRF"/>
    <property type="match status" value="1"/>
</dbReference>
<keyword evidence="3" id="KW-0175">Coiled coil</keyword>
<evidence type="ECO:0000256" key="1">
    <source>
        <dbReference type="ARBA" id="ARBA00005912"/>
    </source>
</evidence>
<name>A0A2G9YYS1_9BACT</name>
<evidence type="ECO:0000256" key="3">
    <source>
        <dbReference type="SAM" id="Coils"/>
    </source>
</evidence>
<dbReference type="EMBL" id="PCRQ01000018">
    <property type="protein sequence ID" value="PIP24405.1"/>
    <property type="molecule type" value="Genomic_DNA"/>
</dbReference>
<comment type="caution">
    <text evidence="5">The sequence shown here is derived from an EMBL/GenBank/DDBJ whole genome shotgun (WGS) entry which is preliminary data.</text>
</comment>
<dbReference type="InterPro" id="IPR036191">
    <property type="entry name" value="RRF_sf"/>
</dbReference>
<dbReference type="GO" id="GO:0006412">
    <property type="term" value="P:translation"/>
    <property type="evidence" value="ECO:0007669"/>
    <property type="project" value="UniProtKB-KW"/>
</dbReference>
<dbReference type="NCBIfam" id="TIGR00496">
    <property type="entry name" value="frr"/>
    <property type="match status" value="1"/>
</dbReference>
<dbReference type="GO" id="GO:0043023">
    <property type="term" value="F:ribosomal large subunit binding"/>
    <property type="evidence" value="ECO:0007669"/>
    <property type="project" value="TreeGrafter"/>
</dbReference>
<reference evidence="5 6" key="1">
    <citation type="submission" date="2017-09" db="EMBL/GenBank/DDBJ databases">
        <title>Depth-based differentiation of microbial function through sediment-hosted aquifers and enrichment of novel symbionts in the deep terrestrial subsurface.</title>
        <authorList>
            <person name="Probst A.J."/>
            <person name="Ladd B."/>
            <person name="Jarett J.K."/>
            <person name="Geller-Mcgrath D.E."/>
            <person name="Sieber C.M."/>
            <person name="Emerson J.B."/>
            <person name="Anantharaman K."/>
            <person name="Thomas B.C."/>
            <person name="Malmstrom R."/>
            <person name="Stieglmeier M."/>
            <person name="Klingl A."/>
            <person name="Woyke T."/>
            <person name="Ryan C.M."/>
            <person name="Banfield J.F."/>
        </authorList>
    </citation>
    <scope>NUCLEOTIDE SEQUENCE [LARGE SCALE GENOMIC DNA]</scope>
    <source>
        <strain evidence="5">CG23_combo_of_CG06-09_8_20_14_all_37_18</strain>
    </source>
</reference>
<proteinExistence type="inferred from homology"/>
<dbReference type="Proteomes" id="UP000229952">
    <property type="component" value="Unassembled WGS sequence"/>
</dbReference>
<dbReference type="PANTHER" id="PTHR20982">
    <property type="entry name" value="RIBOSOME RECYCLING FACTOR"/>
    <property type="match status" value="1"/>
</dbReference>
<evidence type="ECO:0000313" key="5">
    <source>
        <dbReference type="EMBL" id="PIP24405.1"/>
    </source>
</evidence>
<keyword evidence="2" id="KW-0648">Protein biosynthesis</keyword>
<evidence type="ECO:0000256" key="2">
    <source>
        <dbReference type="ARBA" id="ARBA00022917"/>
    </source>
</evidence>
<dbReference type="PANTHER" id="PTHR20982:SF3">
    <property type="entry name" value="MITOCHONDRIAL RIBOSOME RECYCLING FACTOR PSEUDO 1"/>
    <property type="match status" value="1"/>
</dbReference>